<keyword evidence="4" id="KW-1185">Reference proteome</keyword>
<dbReference type="SMART" id="SM00240">
    <property type="entry name" value="FHA"/>
    <property type="match status" value="1"/>
</dbReference>
<evidence type="ECO:0000259" key="2">
    <source>
        <dbReference type="PROSITE" id="PS50006"/>
    </source>
</evidence>
<dbReference type="EMBL" id="BAAAND010000012">
    <property type="protein sequence ID" value="GAA1613027.1"/>
    <property type="molecule type" value="Genomic_DNA"/>
</dbReference>
<dbReference type="InterPro" id="IPR008984">
    <property type="entry name" value="SMAD_FHA_dom_sf"/>
</dbReference>
<dbReference type="CDD" id="cd00060">
    <property type="entry name" value="FHA"/>
    <property type="match status" value="1"/>
</dbReference>
<sequence>MAGLSCAECGDGFADEWATACIRGHERMADEVSWAEPLPIRAAGGLTRPVAPAAGQRLQVLLTLDGGPITVDRTDFVLGRQRTADSPLADQLDNYPNVSRKHVQVQVFPDHFLVVDEGSTNNTFIGDRPIKGTGPQRLEARASLRLARNCTLKLAILGDPGSLR</sequence>
<proteinExistence type="predicted"/>
<protein>
    <recommendedName>
        <fullName evidence="2">FHA domain-containing protein</fullName>
    </recommendedName>
</protein>
<reference evidence="3 4" key="1">
    <citation type="journal article" date="2019" name="Int. J. Syst. Evol. Microbiol.">
        <title>The Global Catalogue of Microorganisms (GCM) 10K type strain sequencing project: providing services to taxonomists for standard genome sequencing and annotation.</title>
        <authorList>
            <consortium name="The Broad Institute Genomics Platform"/>
            <consortium name="The Broad Institute Genome Sequencing Center for Infectious Disease"/>
            <person name="Wu L."/>
            <person name="Ma J."/>
        </authorList>
    </citation>
    <scope>NUCLEOTIDE SEQUENCE [LARGE SCALE GENOMIC DNA]</scope>
    <source>
        <strain evidence="3 4">JCM 14304</strain>
    </source>
</reference>
<organism evidence="3 4">
    <name type="scientific">Kribbella karoonensis</name>
    <dbReference type="NCBI Taxonomy" id="324851"/>
    <lineage>
        <taxon>Bacteria</taxon>
        <taxon>Bacillati</taxon>
        <taxon>Actinomycetota</taxon>
        <taxon>Actinomycetes</taxon>
        <taxon>Propionibacteriales</taxon>
        <taxon>Kribbellaceae</taxon>
        <taxon>Kribbella</taxon>
    </lineage>
</organism>
<dbReference type="Gene3D" id="2.60.200.20">
    <property type="match status" value="1"/>
</dbReference>
<feature type="domain" description="FHA" evidence="2">
    <location>
        <begin position="76"/>
        <end position="130"/>
    </location>
</feature>
<dbReference type="InterPro" id="IPR000253">
    <property type="entry name" value="FHA_dom"/>
</dbReference>
<evidence type="ECO:0000256" key="1">
    <source>
        <dbReference type="ARBA" id="ARBA00022553"/>
    </source>
</evidence>
<dbReference type="Proteomes" id="UP001500190">
    <property type="component" value="Unassembled WGS sequence"/>
</dbReference>
<comment type="caution">
    <text evidence="3">The sequence shown here is derived from an EMBL/GenBank/DDBJ whole genome shotgun (WGS) entry which is preliminary data.</text>
</comment>
<dbReference type="Pfam" id="PF00498">
    <property type="entry name" value="FHA"/>
    <property type="match status" value="1"/>
</dbReference>
<dbReference type="RefSeq" id="WP_344200669.1">
    <property type="nucleotide sequence ID" value="NZ_BAAAND010000012.1"/>
</dbReference>
<accession>A0ABN2ERG4</accession>
<dbReference type="PROSITE" id="PS50006">
    <property type="entry name" value="FHA_DOMAIN"/>
    <property type="match status" value="1"/>
</dbReference>
<name>A0ABN2ERG4_9ACTN</name>
<evidence type="ECO:0000313" key="3">
    <source>
        <dbReference type="EMBL" id="GAA1613027.1"/>
    </source>
</evidence>
<keyword evidence="1" id="KW-0597">Phosphoprotein</keyword>
<dbReference type="SUPFAM" id="SSF49879">
    <property type="entry name" value="SMAD/FHA domain"/>
    <property type="match status" value="1"/>
</dbReference>
<evidence type="ECO:0000313" key="4">
    <source>
        <dbReference type="Proteomes" id="UP001500190"/>
    </source>
</evidence>
<gene>
    <name evidence="3" type="ORF">GCM10009742_75340</name>
</gene>